<dbReference type="PANTHER" id="PTHR26453">
    <property type="entry name" value="OLFACTORY RECEPTOR"/>
    <property type="match status" value="1"/>
</dbReference>
<comment type="similarity">
    <text evidence="11">Belongs to the G-protein coupled receptor 1 family.</text>
</comment>
<feature type="transmembrane region" description="Helical" evidence="12">
    <location>
        <begin position="60"/>
        <end position="79"/>
    </location>
</feature>
<evidence type="ECO:0000256" key="3">
    <source>
        <dbReference type="ARBA" id="ARBA00022606"/>
    </source>
</evidence>
<evidence type="ECO:0000256" key="7">
    <source>
        <dbReference type="ARBA" id="ARBA00023040"/>
    </source>
</evidence>
<dbReference type="GO" id="GO:0004930">
    <property type="term" value="F:G protein-coupled receptor activity"/>
    <property type="evidence" value="ECO:0007669"/>
    <property type="project" value="UniProtKB-KW"/>
</dbReference>
<sequence length="310" mass="34878">MKGINFSNPGGFILLGFSDQPHLEMVLLLVISIVYILTLMGNTVIILVSFLSPKLRTPMYFFLCNLSFLDLCFTTSIVPQMLWNLKGPEKTITYTGCVIQLYIALGLGSTECVLLTVMAYDRFSAICRPLHYGVIMHPKLLLQLAAVAWISGFVESTVQTTLVFQLPLYSHHRVDDFMCEEPALIKIACVDTTFLENELSIATVLYVVLPLGIILFSYGCIVRSVLRIKSTEGRRKAFGTCGSHLIVVILFFGTTISVYIQPKSKYTQNHRKLLTLFYTVVTPSLNPLIYTLRNKDVKWAIKRLLARDSS</sequence>
<keyword evidence="7 11" id="KW-0297">G-protein coupled receptor</keyword>
<evidence type="ECO:0000256" key="11">
    <source>
        <dbReference type="RuleBase" id="RU000688"/>
    </source>
</evidence>
<dbReference type="PROSITE" id="PS50262">
    <property type="entry name" value="G_PROTEIN_RECEP_F1_2"/>
    <property type="match status" value="1"/>
</dbReference>
<evidence type="ECO:0000256" key="4">
    <source>
        <dbReference type="ARBA" id="ARBA00022692"/>
    </source>
</evidence>
<dbReference type="GO" id="GO:0004984">
    <property type="term" value="F:olfactory receptor activity"/>
    <property type="evidence" value="ECO:0007669"/>
    <property type="project" value="InterPro"/>
</dbReference>
<evidence type="ECO:0000256" key="12">
    <source>
        <dbReference type="RuleBase" id="RU363047"/>
    </source>
</evidence>
<gene>
    <name evidence="14" type="primary">LOC109680432</name>
</gene>
<dbReference type="PROSITE" id="PS00237">
    <property type="entry name" value="G_PROTEIN_RECEP_F1_1"/>
    <property type="match status" value="1"/>
</dbReference>
<evidence type="ECO:0000256" key="8">
    <source>
        <dbReference type="ARBA" id="ARBA00023136"/>
    </source>
</evidence>
<feature type="transmembrane region" description="Helical" evidence="12">
    <location>
        <begin position="99"/>
        <end position="120"/>
    </location>
</feature>
<dbReference type="KEGG" id="ccan:109680432"/>
<feature type="domain" description="G-protein coupled receptors family 1 profile" evidence="13">
    <location>
        <begin position="41"/>
        <end position="290"/>
    </location>
</feature>
<dbReference type="CDD" id="cd15947">
    <property type="entry name" value="7tmA_OR2B-like"/>
    <property type="match status" value="1"/>
</dbReference>
<feature type="transmembrane region" description="Helical" evidence="12">
    <location>
        <begin position="204"/>
        <end position="226"/>
    </location>
</feature>
<keyword evidence="6 12" id="KW-1133">Transmembrane helix</keyword>
<keyword evidence="3 12" id="KW-0716">Sensory transduction</keyword>
<evidence type="ECO:0000256" key="6">
    <source>
        <dbReference type="ARBA" id="ARBA00022989"/>
    </source>
</evidence>
<keyword evidence="4 11" id="KW-0812">Transmembrane</keyword>
<evidence type="ECO:0000256" key="2">
    <source>
        <dbReference type="ARBA" id="ARBA00022475"/>
    </source>
</evidence>
<dbReference type="InterPro" id="IPR017452">
    <property type="entry name" value="GPCR_Rhodpsn_7TM"/>
</dbReference>
<feature type="transmembrane region" description="Helical" evidence="12">
    <location>
        <begin position="25"/>
        <end position="48"/>
    </location>
</feature>
<evidence type="ECO:0000256" key="9">
    <source>
        <dbReference type="ARBA" id="ARBA00023170"/>
    </source>
</evidence>
<dbReference type="FunFam" id="1.20.1070.10:FF:000005">
    <property type="entry name" value="Olfactory receptor"/>
    <property type="match status" value="1"/>
</dbReference>
<keyword evidence="9 11" id="KW-0675">Receptor</keyword>
<feature type="transmembrane region" description="Helical" evidence="12">
    <location>
        <begin position="140"/>
        <end position="164"/>
    </location>
</feature>
<reference evidence="14" key="1">
    <citation type="submission" date="2025-08" db="UniProtKB">
        <authorList>
            <consortium name="RefSeq"/>
        </authorList>
    </citation>
    <scope>IDENTIFICATION</scope>
    <source>
        <tissue evidence="14">Leukocyte</tissue>
    </source>
</reference>
<evidence type="ECO:0000256" key="1">
    <source>
        <dbReference type="ARBA" id="ARBA00004651"/>
    </source>
</evidence>
<name>A0A8B7TZP8_CASCN</name>
<feature type="transmembrane region" description="Helical" evidence="12">
    <location>
        <begin position="238"/>
        <end position="261"/>
    </location>
</feature>
<dbReference type="Pfam" id="PF13853">
    <property type="entry name" value="7tm_4"/>
    <property type="match status" value="1"/>
</dbReference>
<dbReference type="GO" id="GO:0005886">
    <property type="term" value="C:plasma membrane"/>
    <property type="evidence" value="ECO:0007669"/>
    <property type="project" value="UniProtKB-SubCell"/>
</dbReference>
<proteinExistence type="inferred from homology"/>
<dbReference type="Gene3D" id="1.20.1070.10">
    <property type="entry name" value="Rhodopsin 7-helix transmembrane proteins"/>
    <property type="match status" value="1"/>
</dbReference>
<protein>
    <recommendedName>
        <fullName evidence="12">Olfactory receptor</fullName>
    </recommendedName>
</protein>
<dbReference type="InterPro" id="IPR000276">
    <property type="entry name" value="GPCR_Rhodpsn"/>
</dbReference>
<evidence type="ECO:0000259" key="13">
    <source>
        <dbReference type="PROSITE" id="PS50262"/>
    </source>
</evidence>
<keyword evidence="2 12" id="KW-1003">Cell membrane</keyword>
<organism evidence="14">
    <name type="scientific">Castor canadensis</name>
    <name type="common">American beaver</name>
    <dbReference type="NCBI Taxonomy" id="51338"/>
    <lineage>
        <taxon>Eukaryota</taxon>
        <taxon>Metazoa</taxon>
        <taxon>Chordata</taxon>
        <taxon>Craniata</taxon>
        <taxon>Vertebrata</taxon>
        <taxon>Euteleostomi</taxon>
        <taxon>Mammalia</taxon>
        <taxon>Eutheria</taxon>
        <taxon>Euarchontoglires</taxon>
        <taxon>Glires</taxon>
        <taxon>Rodentia</taxon>
        <taxon>Castorimorpha</taxon>
        <taxon>Castoridae</taxon>
        <taxon>Castor</taxon>
    </lineage>
</organism>
<dbReference type="AlphaFoldDB" id="A0A8B7TZP8"/>
<dbReference type="PRINTS" id="PR00237">
    <property type="entry name" value="GPCRRHODOPSN"/>
</dbReference>
<evidence type="ECO:0000256" key="5">
    <source>
        <dbReference type="ARBA" id="ARBA00022725"/>
    </source>
</evidence>
<evidence type="ECO:0000313" key="14">
    <source>
        <dbReference type="RefSeq" id="XP_020010870.1"/>
    </source>
</evidence>
<comment type="subcellular location">
    <subcellularLocation>
        <location evidence="1 12">Cell membrane</location>
        <topology evidence="1 12">Multi-pass membrane protein</topology>
    </subcellularLocation>
</comment>
<keyword evidence="10 11" id="KW-0807">Transducer</keyword>
<keyword evidence="5 12" id="KW-0552">Olfaction</keyword>
<dbReference type="InterPro" id="IPR000725">
    <property type="entry name" value="Olfact_rcpt"/>
</dbReference>
<accession>A0A8B7TZP8</accession>
<keyword evidence="8 12" id="KW-0472">Membrane</keyword>
<dbReference type="PRINTS" id="PR00245">
    <property type="entry name" value="OLFACTORYR"/>
</dbReference>
<feature type="transmembrane region" description="Helical" evidence="12">
    <location>
        <begin position="273"/>
        <end position="292"/>
    </location>
</feature>
<dbReference type="RefSeq" id="XP_020010870.1">
    <property type="nucleotide sequence ID" value="XM_020155281.1"/>
</dbReference>
<dbReference type="OrthoDB" id="6151005at2759"/>
<dbReference type="SUPFAM" id="SSF81321">
    <property type="entry name" value="Family A G protein-coupled receptor-like"/>
    <property type="match status" value="1"/>
</dbReference>
<evidence type="ECO:0000256" key="10">
    <source>
        <dbReference type="ARBA" id="ARBA00023224"/>
    </source>
</evidence>